<organism evidence="2 3">
    <name type="scientific">Staphylococcus casei</name>
    <dbReference type="NCBI Taxonomy" id="201828"/>
    <lineage>
        <taxon>Bacteria</taxon>
        <taxon>Bacillati</taxon>
        <taxon>Bacillota</taxon>
        <taxon>Bacilli</taxon>
        <taxon>Bacillales</taxon>
        <taxon>Staphylococcaceae</taxon>
        <taxon>Staphylococcus</taxon>
    </lineage>
</organism>
<accession>A0ABZ2WEK9</accession>
<dbReference type="Gene3D" id="3.90.1720.10">
    <property type="entry name" value="endopeptidase domain like (from Nostoc punctiforme)"/>
    <property type="match status" value="1"/>
</dbReference>
<dbReference type="SUPFAM" id="SSF54001">
    <property type="entry name" value="Cysteine proteinases"/>
    <property type="match status" value="1"/>
</dbReference>
<gene>
    <name evidence="2" type="ORF">SHJJP9002_002591</name>
</gene>
<keyword evidence="1" id="KW-1133">Transmembrane helix</keyword>
<keyword evidence="1" id="KW-0812">Transmembrane</keyword>
<dbReference type="Proteomes" id="UP001468345">
    <property type="component" value="Chromosome"/>
</dbReference>
<feature type="transmembrane region" description="Helical" evidence="1">
    <location>
        <begin position="7"/>
        <end position="24"/>
    </location>
</feature>
<dbReference type="RefSeq" id="WP_069824566.1">
    <property type="nucleotide sequence ID" value="NZ_CP133006.1"/>
</dbReference>
<evidence type="ECO:0000313" key="3">
    <source>
        <dbReference type="Proteomes" id="UP001468345"/>
    </source>
</evidence>
<feature type="transmembrane region" description="Helical" evidence="1">
    <location>
        <begin position="85"/>
        <end position="105"/>
    </location>
</feature>
<keyword evidence="3" id="KW-1185">Reference proteome</keyword>
<evidence type="ECO:0000256" key="1">
    <source>
        <dbReference type="SAM" id="Phobius"/>
    </source>
</evidence>
<dbReference type="InterPro" id="IPR038765">
    <property type="entry name" value="Papain-like_cys_pep_sf"/>
</dbReference>
<protein>
    <submittedName>
        <fullName evidence="2">Uncharacterized protein</fullName>
    </submittedName>
</protein>
<sequence length="359" mass="42049">MQIQKNYKIAIQLLVFMLFVFLLFAKTPVIYVVIYALSAVVLLIHTLVSKYNWKIKLMFCSIYILILILQEIYITNTVFTNNNFWLILLIKKIIAIIIIFLPYFIRYLHYIYTLEHQFVISKNSPITFDMLATFNRRKGTWKNSMDKGKVVLSKNNITEIAQDIPRHSYFKYLNKNTLSESFFEECENSLSDENLYIVLSSTGSSASELISLFTKKVYNHVSLSFDINLKTTISYNGGENVTLPGLNQEQIHSFHKKNDASIMVYKIKSPRENKEQIIKKIREINDTGSAYNLVGLVTKISIRPNIMFCSQFIYSILRFGKLEYFESINTKVKPTDFVENDYYRKLEFCYEINFKDMNG</sequence>
<dbReference type="EMBL" id="CP133006">
    <property type="protein sequence ID" value="WZG10564.1"/>
    <property type="molecule type" value="Genomic_DNA"/>
</dbReference>
<proteinExistence type="predicted"/>
<keyword evidence="1" id="KW-0472">Membrane</keyword>
<feature type="transmembrane region" description="Helical" evidence="1">
    <location>
        <begin position="55"/>
        <end position="73"/>
    </location>
</feature>
<name>A0ABZ2WEK9_9STAP</name>
<reference evidence="2 3" key="1">
    <citation type="journal article" date="2024" name="ISME J.">
        <title>Staphylococcus epidermidis bacteriocin A37 kills natural competitors with a unique mechanism of action.</title>
        <authorList>
            <person name="Puls J.S."/>
            <person name="Winnerling B."/>
            <person name="Power J.J."/>
            <person name="Kruger A.M."/>
            <person name="Brajtenbach D."/>
            <person name="Johnson M."/>
            <person name="Bilici K."/>
            <person name="Camus L."/>
            <person name="Fliesswasser T."/>
            <person name="Schneider T."/>
            <person name="Sahl H.G."/>
            <person name="Ghosal D."/>
            <person name="Kubitscheck U."/>
            <person name="Heilbronner S."/>
            <person name="Grein F."/>
        </authorList>
    </citation>
    <scope>NUCLEOTIDE SEQUENCE [LARGE SCALE GENOMIC DNA]</scope>
    <source>
        <strain evidence="2 3">SCK7</strain>
    </source>
</reference>
<evidence type="ECO:0000313" key="2">
    <source>
        <dbReference type="EMBL" id="WZG10564.1"/>
    </source>
</evidence>